<dbReference type="AlphaFoldDB" id="A0AAV9ISN4"/>
<dbReference type="Pfam" id="PF02037">
    <property type="entry name" value="SAP"/>
    <property type="match status" value="1"/>
</dbReference>
<dbReference type="Pfam" id="PF00076">
    <property type="entry name" value="RRM_1"/>
    <property type="match status" value="1"/>
</dbReference>
<dbReference type="InterPro" id="IPR003034">
    <property type="entry name" value="SAP_dom"/>
</dbReference>
<dbReference type="GO" id="GO:0003723">
    <property type="term" value="F:RNA binding"/>
    <property type="evidence" value="ECO:0007669"/>
    <property type="project" value="UniProtKB-UniRule"/>
</dbReference>
<evidence type="ECO:0000313" key="6">
    <source>
        <dbReference type="EMBL" id="KAK4535347.1"/>
    </source>
</evidence>
<dbReference type="Gene3D" id="4.10.60.10">
    <property type="entry name" value="Zinc finger, CCHC-type"/>
    <property type="match status" value="3"/>
</dbReference>
<organism evidence="6 7">
    <name type="scientific">Cyanidium caldarium</name>
    <name type="common">Red alga</name>
    <dbReference type="NCBI Taxonomy" id="2771"/>
    <lineage>
        <taxon>Eukaryota</taxon>
        <taxon>Rhodophyta</taxon>
        <taxon>Bangiophyceae</taxon>
        <taxon>Cyanidiales</taxon>
        <taxon>Cyanidiaceae</taxon>
        <taxon>Cyanidium</taxon>
    </lineage>
</organism>
<dbReference type="SMART" id="SM00360">
    <property type="entry name" value="RRM"/>
    <property type="match status" value="1"/>
</dbReference>
<dbReference type="SUPFAM" id="SSF54928">
    <property type="entry name" value="RNA-binding domain, RBD"/>
    <property type="match status" value="1"/>
</dbReference>
<dbReference type="PANTHER" id="PTHR48038:SF2">
    <property type="entry name" value="OS02G0536400 PROTEIN"/>
    <property type="match status" value="1"/>
</dbReference>
<dbReference type="SMART" id="SM00343">
    <property type="entry name" value="ZnF_C2HC"/>
    <property type="match status" value="3"/>
</dbReference>
<dbReference type="GO" id="GO:0008270">
    <property type="term" value="F:zinc ion binding"/>
    <property type="evidence" value="ECO:0007669"/>
    <property type="project" value="UniProtKB-KW"/>
</dbReference>
<dbReference type="EMBL" id="JANCYW010000004">
    <property type="protein sequence ID" value="KAK4535347.1"/>
    <property type="molecule type" value="Genomic_DNA"/>
</dbReference>
<evidence type="ECO:0000256" key="1">
    <source>
        <dbReference type="PROSITE-ProRule" id="PRU00047"/>
    </source>
</evidence>
<feature type="domain" description="RRM" evidence="4">
    <location>
        <begin position="2"/>
        <end position="75"/>
    </location>
</feature>
<reference evidence="6 7" key="1">
    <citation type="submission" date="2022-07" db="EMBL/GenBank/DDBJ databases">
        <title>Genome-wide signatures of adaptation to extreme environments.</title>
        <authorList>
            <person name="Cho C.H."/>
            <person name="Yoon H.S."/>
        </authorList>
    </citation>
    <scope>NUCLEOTIDE SEQUENCE [LARGE SCALE GENOMIC DNA]</scope>
    <source>
        <strain evidence="6 7">DBV 063 E5</strain>
    </source>
</reference>
<evidence type="ECO:0000256" key="2">
    <source>
        <dbReference type="PROSITE-ProRule" id="PRU00176"/>
    </source>
</evidence>
<keyword evidence="1" id="KW-0479">Metal-binding</keyword>
<proteinExistence type="predicted"/>
<keyword evidence="1" id="KW-0862">Zinc</keyword>
<feature type="compositionally biased region" description="Low complexity" evidence="3">
    <location>
        <begin position="238"/>
        <end position="252"/>
    </location>
</feature>
<dbReference type="InterPro" id="IPR036875">
    <property type="entry name" value="Znf_CCHC_sf"/>
</dbReference>
<dbReference type="Gene3D" id="1.10.720.30">
    <property type="entry name" value="SAP domain"/>
    <property type="match status" value="1"/>
</dbReference>
<keyword evidence="7" id="KW-1185">Reference proteome</keyword>
<feature type="domain" description="CCHC-type" evidence="5">
    <location>
        <begin position="188"/>
        <end position="201"/>
    </location>
</feature>
<keyword evidence="2" id="KW-0694">RNA-binding</keyword>
<feature type="domain" description="CCHC-type" evidence="5">
    <location>
        <begin position="108"/>
        <end position="122"/>
    </location>
</feature>
<dbReference type="InterPro" id="IPR000504">
    <property type="entry name" value="RRM_dom"/>
</dbReference>
<feature type="compositionally biased region" description="Basic and acidic residues" evidence="3">
    <location>
        <begin position="286"/>
        <end position="295"/>
    </location>
</feature>
<dbReference type="PROSITE" id="PS50158">
    <property type="entry name" value="ZF_CCHC"/>
    <property type="match status" value="3"/>
</dbReference>
<dbReference type="InterPro" id="IPR035979">
    <property type="entry name" value="RBD_domain_sf"/>
</dbReference>
<protein>
    <submittedName>
        <fullName evidence="6">Uncharacterized protein</fullName>
    </submittedName>
</protein>
<dbReference type="InterPro" id="IPR001878">
    <property type="entry name" value="Znf_CCHC"/>
</dbReference>
<sequence>MPSLFVGSIGPHVSEESVQQAFTRYGPCVVNFRGAYAFVDFERERDAEEAHRQMGAGKPASMVDGTALRVEWSHRSAPGGHASRSAPAMNTAGYGASGGGGGGGPGACFECGATEHIARNCPARTERLRMGGGGSRGQSAEGRACYNCGQAGHLARNCTGPRVKSDAAPDSSSYHAARGPRQPDTRTCYECGQPGHLARDCSSKAGGSARRNTREEQAHEEEEEEEEQNGEQYDEYEASASGSSAEYSRSPSQSGSEGASTPDVGHKRHPKKSDGEAKHSVKRARPVGEKEEEQHSASVDFESMTLKQLKAEMEKRGLDNAGLKVKKDFVEALEKAVNADA</sequence>
<evidence type="ECO:0000313" key="7">
    <source>
        <dbReference type="Proteomes" id="UP001301350"/>
    </source>
</evidence>
<evidence type="ECO:0000256" key="3">
    <source>
        <dbReference type="SAM" id="MobiDB-lite"/>
    </source>
</evidence>
<gene>
    <name evidence="6" type="ORF">CDCA_CDCA04G1372</name>
</gene>
<comment type="caution">
    <text evidence="6">The sequence shown here is derived from an EMBL/GenBank/DDBJ whole genome shotgun (WGS) entry which is preliminary data.</text>
</comment>
<name>A0AAV9ISN4_CYACA</name>
<evidence type="ECO:0000259" key="4">
    <source>
        <dbReference type="PROSITE" id="PS50102"/>
    </source>
</evidence>
<feature type="compositionally biased region" description="Acidic residues" evidence="3">
    <location>
        <begin position="218"/>
        <end position="237"/>
    </location>
</feature>
<keyword evidence="1" id="KW-0863">Zinc-finger</keyword>
<feature type="region of interest" description="Disordered" evidence="3">
    <location>
        <begin position="157"/>
        <end position="299"/>
    </location>
</feature>
<evidence type="ECO:0000259" key="5">
    <source>
        <dbReference type="PROSITE" id="PS50158"/>
    </source>
</evidence>
<dbReference type="SUPFAM" id="SSF57756">
    <property type="entry name" value="Retrovirus zinc finger-like domains"/>
    <property type="match status" value="2"/>
</dbReference>
<feature type="domain" description="CCHC-type" evidence="5">
    <location>
        <begin position="145"/>
        <end position="158"/>
    </location>
</feature>
<dbReference type="InterPro" id="IPR036361">
    <property type="entry name" value="SAP_dom_sf"/>
</dbReference>
<dbReference type="PROSITE" id="PS50102">
    <property type="entry name" value="RRM"/>
    <property type="match status" value="1"/>
</dbReference>
<dbReference type="PANTHER" id="PTHR48038">
    <property type="entry name" value="RIBONUCLEOPROTEIN RB97D"/>
    <property type="match status" value="1"/>
</dbReference>
<dbReference type="Proteomes" id="UP001301350">
    <property type="component" value="Unassembled WGS sequence"/>
</dbReference>
<dbReference type="Gene3D" id="3.30.70.330">
    <property type="match status" value="1"/>
</dbReference>
<dbReference type="InterPro" id="IPR012677">
    <property type="entry name" value="Nucleotide-bd_a/b_plait_sf"/>
</dbReference>
<accession>A0AAV9ISN4</accession>
<dbReference type="Pfam" id="PF00098">
    <property type="entry name" value="zf-CCHC"/>
    <property type="match status" value="3"/>
</dbReference>